<keyword evidence="3" id="KW-1185">Reference proteome</keyword>
<proteinExistence type="predicted"/>
<reference evidence="2 3" key="1">
    <citation type="submission" date="2018-09" db="EMBL/GenBank/DDBJ databases">
        <title>Discovery and Ecogenomic Context for Candidatus Cryosericales, a Global Caldiserica Order Active in Thawing Permafrost.</title>
        <authorList>
            <person name="Martinez M.A."/>
            <person name="Woodcroft B.J."/>
            <person name="Ignacio Espinoza J.C."/>
            <person name="Zayed A."/>
            <person name="Singleton C.M."/>
            <person name="Boyd J."/>
            <person name="Li Y.-F."/>
            <person name="Purvine S."/>
            <person name="Maughan H."/>
            <person name="Hodgkins S.B."/>
            <person name="Anderson D."/>
            <person name="Sederholm M."/>
            <person name="Temperton B."/>
            <person name="Saleska S.R."/>
            <person name="Tyson G.W."/>
            <person name="Rich V.I."/>
        </authorList>
    </citation>
    <scope>NUCLEOTIDE SEQUENCE [LARGE SCALE GENOMIC DNA]</scope>
    <source>
        <strain evidence="2 3">SMC7</strain>
    </source>
</reference>
<dbReference type="InterPro" id="IPR034904">
    <property type="entry name" value="FSCA_dom_sf"/>
</dbReference>
<dbReference type="SUPFAM" id="SSF117916">
    <property type="entry name" value="Fe-S cluster assembly (FSCA) domain-like"/>
    <property type="match status" value="1"/>
</dbReference>
<evidence type="ECO:0000313" key="3">
    <source>
        <dbReference type="Proteomes" id="UP000266328"/>
    </source>
</evidence>
<name>A0A398D265_9BACT</name>
<dbReference type="OrthoDB" id="9805360at2"/>
<comment type="caution">
    <text evidence="2">The sequence shown here is derived from an EMBL/GenBank/DDBJ whole genome shotgun (WGS) entry which is preliminary data.</text>
</comment>
<dbReference type="PANTHER" id="PTHR42831">
    <property type="entry name" value="FE-S PROTEIN MATURATION AUXILIARY FACTOR YITW"/>
    <property type="match status" value="1"/>
</dbReference>
<evidence type="ECO:0000313" key="2">
    <source>
        <dbReference type="EMBL" id="RIE06257.1"/>
    </source>
</evidence>
<dbReference type="Pfam" id="PF01883">
    <property type="entry name" value="FeS_assembly_P"/>
    <property type="match status" value="1"/>
</dbReference>
<dbReference type="InterPro" id="IPR052339">
    <property type="entry name" value="Fe-S_Maturation_MIP18"/>
</dbReference>
<dbReference type="InterPro" id="IPR002744">
    <property type="entry name" value="MIP18-like"/>
</dbReference>
<dbReference type="EMBL" id="QXIS01000019">
    <property type="protein sequence ID" value="RIE06257.1"/>
    <property type="molecule type" value="Genomic_DNA"/>
</dbReference>
<dbReference type="RefSeq" id="WP_119088957.1">
    <property type="nucleotide sequence ID" value="NZ_QXIS01000019.1"/>
</dbReference>
<dbReference type="PANTHER" id="PTHR42831:SF1">
    <property type="entry name" value="FE-S PROTEIN MATURATION AUXILIARY FACTOR YITW"/>
    <property type="match status" value="1"/>
</dbReference>
<sequence length="116" mass="12590">MIEQEQVLDALRAVYDPEIPINVVDLGLIYGVEITADGDVTVRMTMTAPQCPMSGYLLQQAEQGVRTVAGVRNVKVDLVFDPPWEPSMIKEDALKSAGILTDTPANPVEGDCSTEK</sequence>
<feature type="domain" description="MIP18 family-like" evidence="1">
    <location>
        <begin position="5"/>
        <end position="76"/>
    </location>
</feature>
<dbReference type="Gene3D" id="3.30.300.130">
    <property type="entry name" value="Fe-S cluster assembly (FSCA)"/>
    <property type="match status" value="1"/>
</dbReference>
<evidence type="ECO:0000259" key="1">
    <source>
        <dbReference type="Pfam" id="PF01883"/>
    </source>
</evidence>
<dbReference type="AlphaFoldDB" id="A0A398D265"/>
<dbReference type="Proteomes" id="UP000266328">
    <property type="component" value="Unassembled WGS sequence"/>
</dbReference>
<protein>
    <submittedName>
        <fullName evidence="2">DUF59 domain-containing protein</fullName>
    </submittedName>
</protein>
<accession>A0A398D265</accession>
<organism evidence="2 3">
    <name type="scientific">Candidatus Cryosericum terrychapinii</name>
    <dbReference type="NCBI Taxonomy" id="2290919"/>
    <lineage>
        <taxon>Bacteria</taxon>
        <taxon>Pseudomonadati</taxon>
        <taxon>Caldisericota/Cryosericota group</taxon>
        <taxon>Candidatus Cryosericota</taxon>
        <taxon>Candidatus Cryosericia</taxon>
        <taxon>Candidatus Cryosericales</taxon>
        <taxon>Candidatus Cryosericaceae</taxon>
        <taxon>Candidatus Cryosericum</taxon>
    </lineage>
</organism>
<gene>
    <name evidence="2" type="ORF">SMC7_03340</name>
</gene>